<reference evidence="1 2" key="1">
    <citation type="journal article" date="2020" name="IScience">
        <title>Genome Sequencing of the Endangered Kingdonia uniflora (Circaeasteraceae, Ranunculales) Reveals Potential Mechanisms of Evolutionary Specialization.</title>
        <authorList>
            <person name="Sun Y."/>
            <person name="Deng T."/>
            <person name="Zhang A."/>
            <person name="Moore M.J."/>
            <person name="Landis J.B."/>
            <person name="Lin N."/>
            <person name="Zhang H."/>
            <person name="Zhang X."/>
            <person name="Huang J."/>
            <person name="Zhang X."/>
            <person name="Sun H."/>
            <person name="Wang H."/>
        </authorList>
    </citation>
    <scope>NUCLEOTIDE SEQUENCE [LARGE SCALE GENOMIC DNA]</scope>
    <source>
        <strain evidence="1">TB1705</strain>
        <tissue evidence="1">Leaf</tissue>
    </source>
</reference>
<comment type="caution">
    <text evidence="1">The sequence shown here is derived from an EMBL/GenBank/DDBJ whole genome shotgun (WGS) entry which is preliminary data.</text>
</comment>
<sequence>MISLSSRLHNPWFSNHLIKKPLISFPPYVINERIEGESLSLSHNRFSSFYSSYVSFP</sequence>
<evidence type="ECO:0000313" key="1">
    <source>
        <dbReference type="EMBL" id="KAF6169859.1"/>
    </source>
</evidence>
<dbReference type="EMBL" id="JACGCM010000622">
    <property type="protein sequence ID" value="KAF6169859.1"/>
    <property type="molecule type" value="Genomic_DNA"/>
</dbReference>
<dbReference type="AlphaFoldDB" id="A0A7J7NRR5"/>
<evidence type="ECO:0000313" key="2">
    <source>
        <dbReference type="Proteomes" id="UP000541444"/>
    </source>
</evidence>
<proteinExistence type="predicted"/>
<accession>A0A7J7NRR5</accession>
<dbReference type="Proteomes" id="UP000541444">
    <property type="component" value="Unassembled WGS sequence"/>
</dbReference>
<name>A0A7J7NRR5_9MAGN</name>
<gene>
    <name evidence="1" type="ORF">GIB67_034251</name>
</gene>
<keyword evidence="2" id="KW-1185">Reference proteome</keyword>
<protein>
    <submittedName>
        <fullName evidence="1">Uncharacterized protein</fullName>
    </submittedName>
</protein>
<organism evidence="1 2">
    <name type="scientific">Kingdonia uniflora</name>
    <dbReference type="NCBI Taxonomy" id="39325"/>
    <lineage>
        <taxon>Eukaryota</taxon>
        <taxon>Viridiplantae</taxon>
        <taxon>Streptophyta</taxon>
        <taxon>Embryophyta</taxon>
        <taxon>Tracheophyta</taxon>
        <taxon>Spermatophyta</taxon>
        <taxon>Magnoliopsida</taxon>
        <taxon>Ranunculales</taxon>
        <taxon>Circaeasteraceae</taxon>
        <taxon>Kingdonia</taxon>
    </lineage>
</organism>